<protein>
    <submittedName>
        <fullName evidence="1">CLUMA_CG002302, isoform A</fullName>
    </submittedName>
</protein>
<sequence>MKLRLINFTRLLLVHAEKHYINHNLHQISPILTKQIIHNFPYFAKQEEEVLRDLQQNEGALHPRLAV</sequence>
<dbReference type="EMBL" id="CVRI01000008">
    <property type="protein sequence ID" value="CRK88558.1"/>
    <property type="molecule type" value="Genomic_DNA"/>
</dbReference>
<keyword evidence="2" id="KW-1185">Reference proteome</keyword>
<gene>
    <name evidence="1" type="ORF">CLUMA_CG002302</name>
</gene>
<organism evidence="1 2">
    <name type="scientific">Clunio marinus</name>
    <dbReference type="NCBI Taxonomy" id="568069"/>
    <lineage>
        <taxon>Eukaryota</taxon>
        <taxon>Metazoa</taxon>
        <taxon>Ecdysozoa</taxon>
        <taxon>Arthropoda</taxon>
        <taxon>Hexapoda</taxon>
        <taxon>Insecta</taxon>
        <taxon>Pterygota</taxon>
        <taxon>Neoptera</taxon>
        <taxon>Endopterygota</taxon>
        <taxon>Diptera</taxon>
        <taxon>Nematocera</taxon>
        <taxon>Chironomoidea</taxon>
        <taxon>Chironomidae</taxon>
        <taxon>Clunio</taxon>
    </lineage>
</organism>
<reference evidence="1 2" key="1">
    <citation type="submission" date="2015-04" db="EMBL/GenBank/DDBJ databases">
        <authorList>
            <person name="Syromyatnikov M.Y."/>
            <person name="Popov V.N."/>
        </authorList>
    </citation>
    <scope>NUCLEOTIDE SEQUENCE [LARGE SCALE GENOMIC DNA]</scope>
</reference>
<evidence type="ECO:0000313" key="1">
    <source>
        <dbReference type="EMBL" id="CRK88558.1"/>
    </source>
</evidence>
<evidence type="ECO:0000313" key="2">
    <source>
        <dbReference type="Proteomes" id="UP000183832"/>
    </source>
</evidence>
<proteinExistence type="predicted"/>
<dbReference type="AlphaFoldDB" id="A0A1J1HQ09"/>
<accession>A0A1J1HQ09</accession>
<name>A0A1J1HQ09_9DIPT</name>
<dbReference type="Proteomes" id="UP000183832">
    <property type="component" value="Unassembled WGS sequence"/>
</dbReference>